<keyword evidence="1" id="KW-1133">Transmembrane helix</keyword>
<feature type="transmembrane region" description="Helical" evidence="1">
    <location>
        <begin position="12"/>
        <end position="33"/>
    </location>
</feature>
<evidence type="ECO:0000259" key="2">
    <source>
        <dbReference type="Pfam" id="PF06580"/>
    </source>
</evidence>
<protein>
    <submittedName>
        <fullName evidence="3">Sensor histidine kinase YesM</fullName>
    </submittedName>
</protein>
<feature type="transmembrane region" description="Helical" evidence="1">
    <location>
        <begin position="79"/>
        <end position="99"/>
    </location>
</feature>
<proteinExistence type="predicted"/>
<dbReference type="Gene3D" id="3.30.565.10">
    <property type="entry name" value="Histidine kinase-like ATPase, C-terminal domain"/>
    <property type="match status" value="1"/>
</dbReference>
<reference evidence="3 4" key="1">
    <citation type="submission" date="2020-08" db="EMBL/GenBank/DDBJ databases">
        <title>Genomic Encyclopedia of Type Strains, Phase IV (KMG-V): Genome sequencing to study the core and pangenomes of soil and plant-associated prokaryotes.</title>
        <authorList>
            <person name="Whitman W."/>
        </authorList>
    </citation>
    <scope>NUCLEOTIDE SEQUENCE [LARGE SCALE GENOMIC DNA]</scope>
    <source>
        <strain evidence="3 4">M2T3</strain>
    </source>
</reference>
<keyword evidence="3" id="KW-0808">Transferase</keyword>
<feature type="transmembrane region" description="Helical" evidence="1">
    <location>
        <begin position="45"/>
        <end position="67"/>
    </location>
</feature>
<dbReference type="InterPro" id="IPR010559">
    <property type="entry name" value="Sig_transdc_His_kin_internal"/>
</dbReference>
<evidence type="ECO:0000313" key="3">
    <source>
        <dbReference type="EMBL" id="MBB6498190.1"/>
    </source>
</evidence>
<feature type="domain" description="Signal transduction histidine kinase internal region" evidence="2">
    <location>
        <begin position="163"/>
        <end position="235"/>
    </location>
</feature>
<dbReference type="InterPro" id="IPR036890">
    <property type="entry name" value="HATPase_C_sf"/>
</dbReference>
<dbReference type="RefSeq" id="WP_184622073.1">
    <property type="nucleotide sequence ID" value="NZ_JACHCC010000001.1"/>
</dbReference>
<keyword evidence="1" id="KW-0812">Transmembrane</keyword>
<evidence type="ECO:0000313" key="4">
    <source>
        <dbReference type="Proteomes" id="UP000521017"/>
    </source>
</evidence>
<dbReference type="GO" id="GO:0000155">
    <property type="term" value="F:phosphorelay sensor kinase activity"/>
    <property type="evidence" value="ECO:0007669"/>
    <property type="project" value="InterPro"/>
</dbReference>
<accession>A0A7X0IZ90</accession>
<organism evidence="3 4">
    <name type="scientific">Pedobacter cryoconitis</name>
    <dbReference type="NCBI Taxonomy" id="188932"/>
    <lineage>
        <taxon>Bacteria</taxon>
        <taxon>Pseudomonadati</taxon>
        <taxon>Bacteroidota</taxon>
        <taxon>Sphingobacteriia</taxon>
        <taxon>Sphingobacteriales</taxon>
        <taxon>Sphingobacteriaceae</taxon>
        <taxon>Pedobacter</taxon>
    </lineage>
</organism>
<keyword evidence="1" id="KW-0472">Membrane</keyword>
<dbReference type="InterPro" id="IPR050640">
    <property type="entry name" value="Bact_2-comp_sensor_kinase"/>
</dbReference>
<evidence type="ECO:0000256" key="1">
    <source>
        <dbReference type="SAM" id="Phobius"/>
    </source>
</evidence>
<keyword evidence="3" id="KW-0418">Kinase</keyword>
<dbReference type="GO" id="GO:0016020">
    <property type="term" value="C:membrane"/>
    <property type="evidence" value="ECO:0007669"/>
    <property type="project" value="InterPro"/>
</dbReference>
<dbReference type="EMBL" id="JACHCC010000001">
    <property type="protein sequence ID" value="MBB6498190.1"/>
    <property type="molecule type" value="Genomic_DNA"/>
</dbReference>
<name>A0A7X0IZ90_9SPHI</name>
<dbReference type="Pfam" id="PF06580">
    <property type="entry name" value="His_kinase"/>
    <property type="match status" value="1"/>
</dbReference>
<comment type="caution">
    <text evidence="3">The sequence shown here is derived from an EMBL/GenBank/DDBJ whole genome shotgun (WGS) entry which is preliminary data.</text>
</comment>
<feature type="transmembrane region" description="Helical" evidence="1">
    <location>
        <begin position="111"/>
        <end position="132"/>
    </location>
</feature>
<sequence>MDSTLPIKNLVRLNWLLAVAFSTIVFLFLFFLMEESQMHKLFYMVITALAIGLIGFANVGILILLARRFGTGTKVFKRYRYLFTYFASVIIYLMLAPVFNYASHKMNSYSPLVYFSIFVLASAVVNTVIIVLQDFIILHHYKAHTDLELSKLKTANAEAVNLLLKQQIHPHFLFNALNTLKALYRKDPAAGDTYIVHLANFLRASVFNHNSKVASLEDEVALLNDYLEMQKIRFGIALDCRIDLPEEILKNYYLPSFSLQPLLENAIKHNELTREMPLVVDIFCSDERVVVRNNLQKKTISVTSVNHGLANLAERYRLWTGDEVIIEEKENVFSVSIKLLTNEYSDHRG</sequence>
<dbReference type="Proteomes" id="UP000521017">
    <property type="component" value="Unassembled WGS sequence"/>
</dbReference>
<dbReference type="PANTHER" id="PTHR34220">
    <property type="entry name" value="SENSOR HISTIDINE KINASE YPDA"/>
    <property type="match status" value="1"/>
</dbReference>
<gene>
    <name evidence="3" type="ORF">HDF25_000314</name>
</gene>
<dbReference type="AlphaFoldDB" id="A0A7X0IZ90"/>
<dbReference type="PANTHER" id="PTHR34220:SF7">
    <property type="entry name" value="SENSOR HISTIDINE KINASE YPDA"/>
    <property type="match status" value="1"/>
</dbReference>